<dbReference type="RefSeq" id="WP_004661707.1">
    <property type="nucleotide sequence ID" value="NZ_BMDV01000002.1"/>
</dbReference>
<name>A0ABN0JPH4_9GAMM</name>
<reference evidence="1 2" key="2">
    <citation type="journal article" date="2016" name="Int. J. Syst. Evol. Microbiol.">
        <title>Taxonomy of haemolytic and/or proteolytic strains of the genus Acinetobacter with the proposal of Acinetobacter courvalinii sp. nov. (genomic species 14 sensu Bouvet &amp; Jeanjean), Acinetobacter dispersus sp. nov. (genomic species 17), Acinetobacter modestus sp. nov., Acinetobacter proteolyticus sp. nov. and Acinetobacter vivianii sp. nov.</title>
        <authorList>
            <person name="Nemec A."/>
            <person name="Radolfova-Krizova L."/>
            <person name="Maixnerova M."/>
            <person name="Vrestiakova E."/>
            <person name="Jezek P."/>
            <person name="Sedo O."/>
        </authorList>
    </citation>
    <scope>NUCLEOTIDE SEQUENCE [LARGE SCALE GENOMIC DNA]</scope>
    <source>
        <strain evidence="1 2">NIPH 236</strain>
    </source>
</reference>
<dbReference type="EMBL" id="APOJ01000023">
    <property type="protein sequence ID" value="ENU27065.1"/>
    <property type="molecule type" value="Genomic_DNA"/>
</dbReference>
<organism evidence="1 2">
    <name type="scientific">Acinetobacter modestus</name>
    <dbReference type="NCBI Taxonomy" id="1776740"/>
    <lineage>
        <taxon>Bacteria</taxon>
        <taxon>Pseudomonadati</taxon>
        <taxon>Pseudomonadota</taxon>
        <taxon>Gammaproteobacteria</taxon>
        <taxon>Moraxellales</taxon>
        <taxon>Moraxellaceae</taxon>
        <taxon>Acinetobacter</taxon>
    </lineage>
</organism>
<dbReference type="Proteomes" id="UP000013190">
    <property type="component" value="Unassembled WGS sequence"/>
</dbReference>
<evidence type="ECO:0008006" key="3">
    <source>
        <dbReference type="Google" id="ProtNLM"/>
    </source>
</evidence>
<sequence>MLTQADFEARLIANIDDFEILERYNAQDPIVLKFLRSLGAYLALFGQEFEISELEPFVKTRDRSVIADATNKGILPIGMPTQHILEVINRSANSITLSQGRLIEDNSGGRYWRLLQPVTVQAGSTGEVTVEQSEYREVQYTVANSETFHRVELKLQDDLALAGLTVRDNTNQNYIQKKRWMNVAPLEYAFNLTTDSLRRIFIEFGDDDRAGRTAAANQTFTFGILETYGDVDVSRLKDASLAEVLTLDETKVSVRFKQGAVVRQGADPLNISQLKVLSTYPALYDENAVFLGNFDYLVRQKYMARCHYIAVWNENEQNRYYGVTYQDINHLHIAIVAKNNLEQASLEQEIIQYIGQLDSLYKERVRVHIVEEKPFIITLNGRLASVHDLDGVKSQIKGLLIERYGRTQLRSNRWLMNGFNTQEISTQLRKNIVAFQDNISDFSVNVPKILNKPHEWVFVTNESITLNIERTAETGEAWFL</sequence>
<protein>
    <recommendedName>
        <fullName evidence="3">Baseplate protein J-like domain-containing protein</fullName>
    </recommendedName>
</protein>
<evidence type="ECO:0000313" key="2">
    <source>
        <dbReference type="Proteomes" id="UP000013190"/>
    </source>
</evidence>
<gene>
    <name evidence="1" type="ORF">F992_01670</name>
</gene>
<dbReference type="GeneID" id="92835070"/>
<reference evidence="2" key="1">
    <citation type="submission" date="2013-02" db="EMBL/GenBank/DDBJ databases">
        <title>The Genome Sequence of Acinetobacter sp. NIPH 236.</title>
        <authorList>
            <consortium name="The Broad Institute Genome Sequencing Platform"/>
            <consortium name="The Broad Institute Genome Sequencing Center for Infectious Disease"/>
            <person name="Cerqueira G."/>
            <person name="Feldgarden M."/>
            <person name="Courvalin P."/>
            <person name="Perichon B."/>
            <person name="Grillot-Courvalin C."/>
            <person name="Clermont D."/>
            <person name="Rocha E."/>
            <person name="Yoon E.-J."/>
            <person name="Nemec A."/>
            <person name="Walker B."/>
            <person name="Young S.K."/>
            <person name="Zeng Q."/>
            <person name="Gargeya S."/>
            <person name="Fitzgerald M."/>
            <person name="Haas B."/>
            <person name="Abouelleil A."/>
            <person name="Alvarado L."/>
            <person name="Arachchi H.M."/>
            <person name="Berlin A.M."/>
            <person name="Chapman S.B."/>
            <person name="Dewar J."/>
            <person name="Goldberg J."/>
            <person name="Griggs A."/>
            <person name="Gujja S."/>
            <person name="Hansen M."/>
            <person name="Howarth C."/>
            <person name="Imamovic A."/>
            <person name="Larimer J."/>
            <person name="McCowan C."/>
            <person name="Murphy C."/>
            <person name="Neiman D."/>
            <person name="Pearson M."/>
            <person name="Priest M."/>
            <person name="Roberts A."/>
            <person name="Saif S."/>
            <person name="Shea T."/>
            <person name="Sisk P."/>
            <person name="Sykes S."/>
            <person name="Wortman J."/>
            <person name="Nusbaum C."/>
            <person name="Birren B."/>
        </authorList>
    </citation>
    <scope>NUCLEOTIDE SEQUENCE [LARGE SCALE GENOMIC DNA]</scope>
    <source>
        <strain evidence="2">NIPH 236</strain>
    </source>
</reference>
<proteinExistence type="predicted"/>
<comment type="caution">
    <text evidence="1">The sequence shown here is derived from an EMBL/GenBank/DDBJ whole genome shotgun (WGS) entry which is preliminary data.</text>
</comment>
<accession>A0ABN0JPH4</accession>
<evidence type="ECO:0000313" key="1">
    <source>
        <dbReference type="EMBL" id="ENU27065.1"/>
    </source>
</evidence>
<keyword evidence="2" id="KW-1185">Reference proteome</keyword>